<organism evidence="2 3">
    <name type="scientific">Candidatus Coproplasma stercoripullorum</name>
    <dbReference type="NCBI Taxonomy" id="2840751"/>
    <lineage>
        <taxon>Bacteria</taxon>
        <taxon>Bacillati</taxon>
        <taxon>Bacillota</taxon>
        <taxon>Clostridia</taxon>
        <taxon>Eubacteriales</taxon>
        <taxon>Candidatus Coproplasma</taxon>
    </lineage>
</organism>
<name>A0A9D1AG12_9FIRM</name>
<proteinExistence type="predicted"/>
<gene>
    <name evidence="2" type="ORF">IAB90_05405</name>
</gene>
<evidence type="ECO:0000256" key="1">
    <source>
        <dbReference type="SAM" id="Phobius"/>
    </source>
</evidence>
<keyword evidence="1" id="KW-0812">Transmembrane</keyword>
<feature type="transmembrane region" description="Helical" evidence="1">
    <location>
        <begin position="87"/>
        <end position="109"/>
    </location>
</feature>
<sequence>MKCSNCGREFEGNFCPECGAPAQQTVIKCPNCGTEFKGNFCPQCGTPAQKALHADPQNRALAVQPGGAYNQTAGAQQAGESRFTGGAFANFFIGLLTIIVTIITLSLAYPAMKCWKMRWETKHTYINGRPLIFDGKARQIYGKYILWLFLSLITLGIYYIFCMRINLIKWQTKHTHISGVKDGKSEFTGGALGYFGTSFVCALVTIVTLTLGMYWARCHKERWLAKHKIIDGLRLEFDGKAIQYFGKRVLWTFLTIITLFIYSFWLIIKSKKWITKHTVFAAGQKLPPITERGNMPDGNVTPINNNTSAVQTTSTKKTNGFAVAGFVMSFVAFPLLGIIFSSIGLAKSKKTGNGKGLSIAGLVISILYILYIIAFVVVILIINDLI</sequence>
<reference evidence="2" key="1">
    <citation type="submission" date="2020-10" db="EMBL/GenBank/DDBJ databases">
        <authorList>
            <person name="Gilroy R."/>
        </authorList>
    </citation>
    <scope>NUCLEOTIDE SEQUENCE</scope>
    <source>
        <strain evidence="2">ChiW25-3613</strain>
    </source>
</reference>
<dbReference type="EMBL" id="DVHB01000091">
    <property type="protein sequence ID" value="HIR39802.1"/>
    <property type="molecule type" value="Genomic_DNA"/>
</dbReference>
<accession>A0A9D1AG12</accession>
<feature type="transmembrane region" description="Helical" evidence="1">
    <location>
        <begin position="357"/>
        <end position="382"/>
    </location>
</feature>
<protein>
    <submittedName>
        <fullName evidence="2">DUF898 family protein</fullName>
    </submittedName>
</protein>
<feature type="transmembrane region" description="Helical" evidence="1">
    <location>
        <begin position="191"/>
        <end position="216"/>
    </location>
</feature>
<reference evidence="2" key="2">
    <citation type="journal article" date="2021" name="PeerJ">
        <title>Extensive microbial diversity within the chicken gut microbiome revealed by metagenomics and culture.</title>
        <authorList>
            <person name="Gilroy R."/>
            <person name="Ravi A."/>
            <person name="Getino M."/>
            <person name="Pursley I."/>
            <person name="Horton D.L."/>
            <person name="Alikhan N.F."/>
            <person name="Baker D."/>
            <person name="Gharbi K."/>
            <person name="Hall N."/>
            <person name="Watson M."/>
            <person name="Adriaenssens E.M."/>
            <person name="Foster-Nyarko E."/>
            <person name="Jarju S."/>
            <person name="Secka A."/>
            <person name="Antonio M."/>
            <person name="Oren A."/>
            <person name="Chaudhuri R.R."/>
            <person name="La Ragione R."/>
            <person name="Hildebrand F."/>
            <person name="Pallen M.J."/>
        </authorList>
    </citation>
    <scope>NUCLEOTIDE SEQUENCE</scope>
    <source>
        <strain evidence="2">ChiW25-3613</strain>
    </source>
</reference>
<keyword evidence="1" id="KW-0472">Membrane</keyword>
<dbReference type="InterPro" id="IPR010295">
    <property type="entry name" value="DUF898"/>
</dbReference>
<feature type="transmembrane region" description="Helical" evidence="1">
    <location>
        <begin position="144"/>
        <end position="161"/>
    </location>
</feature>
<evidence type="ECO:0000313" key="3">
    <source>
        <dbReference type="Proteomes" id="UP000824179"/>
    </source>
</evidence>
<feature type="transmembrane region" description="Helical" evidence="1">
    <location>
        <begin position="321"/>
        <end position="345"/>
    </location>
</feature>
<feature type="transmembrane region" description="Helical" evidence="1">
    <location>
        <begin position="249"/>
        <end position="268"/>
    </location>
</feature>
<evidence type="ECO:0000313" key="2">
    <source>
        <dbReference type="EMBL" id="HIR39802.1"/>
    </source>
</evidence>
<dbReference type="Proteomes" id="UP000824179">
    <property type="component" value="Unassembled WGS sequence"/>
</dbReference>
<comment type="caution">
    <text evidence="2">The sequence shown here is derived from an EMBL/GenBank/DDBJ whole genome shotgun (WGS) entry which is preliminary data.</text>
</comment>
<dbReference type="AlphaFoldDB" id="A0A9D1AG12"/>
<dbReference type="Pfam" id="PF05987">
    <property type="entry name" value="DUF898"/>
    <property type="match status" value="1"/>
</dbReference>
<keyword evidence="1" id="KW-1133">Transmembrane helix</keyword>